<organism evidence="1 2">
    <name type="scientific">Symbiobacterium thermophilum</name>
    <dbReference type="NCBI Taxonomy" id="2734"/>
    <lineage>
        <taxon>Bacteria</taxon>
        <taxon>Bacillati</taxon>
        <taxon>Bacillota</taxon>
        <taxon>Clostridia</taxon>
        <taxon>Eubacteriales</taxon>
        <taxon>Symbiobacteriaceae</taxon>
        <taxon>Symbiobacterium</taxon>
    </lineage>
</organism>
<dbReference type="Gene3D" id="3.40.50.1000">
    <property type="entry name" value="HAD superfamily/HAD-like"/>
    <property type="match status" value="1"/>
</dbReference>
<dbReference type="InterPro" id="IPR023214">
    <property type="entry name" value="HAD_sf"/>
</dbReference>
<dbReference type="EMBL" id="PIUK01000046">
    <property type="protein sequence ID" value="MBY6275887.1"/>
    <property type="molecule type" value="Genomic_DNA"/>
</dbReference>
<dbReference type="SFLD" id="SFLDS00003">
    <property type="entry name" value="Haloacid_Dehalogenase"/>
    <property type="match status" value="1"/>
</dbReference>
<dbReference type="InterPro" id="IPR036412">
    <property type="entry name" value="HAD-like_sf"/>
</dbReference>
<gene>
    <name evidence="1" type="ORF">CWE10_06630</name>
</gene>
<dbReference type="SFLD" id="SFLDG01129">
    <property type="entry name" value="C1.5:_HAD__Beta-PGM__Phosphata"/>
    <property type="match status" value="1"/>
</dbReference>
<accession>A0A953LJI3</accession>
<dbReference type="GO" id="GO:0008967">
    <property type="term" value="F:phosphoglycolate phosphatase activity"/>
    <property type="evidence" value="ECO:0007669"/>
    <property type="project" value="TreeGrafter"/>
</dbReference>
<keyword evidence="1" id="KW-0378">Hydrolase</keyword>
<proteinExistence type="predicted"/>
<dbReference type="AlphaFoldDB" id="A0A953LJI3"/>
<reference evidence="1" key="1">
    <citation type="submission" date="2017-11" db="EMBL/GenBank/DDBJ databases">
        <title>Three new genomes from thermophilic consortium.</title>
        <authorList>
            <person name="Quaggio R."/>
            <person name="Amgarten D."/>
            <person name="Setubal J.C."/>
        </authorList>
    </citation>
    <scope>NUCLEOTIDE SEQUENCE</scope>
    <source>
        <strain evidence="1">ZCTH01-B2</strain>
    </source>
</reference>
<dbReference type="GO" id="GO:0005829">
    <property type="term" value="C:cytosol"/>
    <property type="evidence" value="ECO:0007669"/>
    <property type="project" value="TreeGrafter"/>
</dbReference>
<dbReference type="GO" id="GO:0006281">
    <property type="term" value="P:DNA repair"/>
    <property type="evidence" value="ECO:0007669"/>
    <property type="project" value="TreeGrafter"/>
</dbReference>
<dbReference type="InterPro" id="IPR050155">
    <property type="entry name" value="HAD-like_hydrolase_sf"/>
</dbReference>
<dbReference type="PANTHER" id="PTHR43434:SF1">
    <property type="entry name" value="PHOSPHOGLYCOLATE PHOSPHATASE"/>
    <property type="match status" value="1"/>
</dbReference>
<dbReference type="Proteomes" id="UP000732377">
    <property type="component" value="Unassembled WGS sequence"/>
</dbReference>
<evidence type="ECO:0000313" key="2">
    <source>
        <dbReference type="Proteomes" id="UP000732377"/>
    </source>
</evidence>
<dbReference type="PANTHER" id="PTHR43434">
    <property type="entry name" value="PHOSPHOGLYCOLATE PHOSPHATASE"/>
    <property type="match status" value="1"/>
</dbReference>
<dbReference type="SUPFAM" id="SSF56784">
    <property type="entry name" value="HAD-like"/>
    <property type="match status" value="1"/>
</dbReference>
<sequence length="251" mass="28238">MPNTPGRKLVERGDPLVRTILFDLDGTLLPIDTDAFIRGYMQALAEYVGHIIPPEQLVKEVWAATGAMVRNTDPTLTNAQVFARAFFPAVGHDEAALMPVFEEFYRTRFPELRAACPGLPGMARSVVEAALEKGYEIVLATNPLFPRLAIEERMRWIEVHDLPWRLVTAYEEMHACKPQPEYFLEVLERIGRRPEECLMVGNDVQEDGAAARAGIDVFFITDFLIDREGRPLPPGRSGSLAEFRERLVTGL</sequence>
<dbReference type="Pfam" id="PF00702">
    <property type="entry name" value="Hydrolase"/>
    <property type="match status" value="1"/>
</dbReference>
<name>A0A953LJI3_SYMTR</name>
<protein>
    <submittedName>
        <fullName evidence="1">HAD family hydrolase</fullName>
    </submittedName>
</protein>
<evidence type="ECO:0000313" key="1">
    <source>
        <dbReference type="EMBL" id="MBY6275887.1"/>
    </source>
</evidence>
<comment type="caution">
    <text evidence="1">The sequence shown here is derived from an EMBL/GenBank/DDBJ whole genome shotgun (WGS) entry which is preliminary data.</text>
</comment>